<sequence length="94" mass="10239">MPLNEPHDATPSNTINRTFLVNLSARALGPIGFRLSILAIWLRLLVRLVPSTKLEAIAPALFPTTQVPHKRAQATPLPSSSKASQEQTLKVSCE</sequence>
<comment type="caution">
    <text evidence="2">The sequence shown here is derived from an EMBL/GenBank/DDBJ whole genome shotgun (WGS) entry which is preliminary data.</text>
</comment>
<evidence type="ECO:0000256" key="1">
    <source>
        <dbReference type="SAM" id="MobiDB-lite"/>
    </source>
</evidence>
<organism evidence="2 3">
    <name type="scientific">Tricholomella constricta</name>
    <dbReference type="NCBI Taxonomy" id="117010"/>
    <lineage>
        <taxon>Eukaryota</taxon>
        <taxon>Fungi</taxon>
        <taxon>Dikarya</taxon>
        <taxon>Basidiomycota</taxon>
        <taxon>Agaricomycotina</taxon>
        <taxon>Agaricomycetes</taxon>
        <taxon>Agaricomycetidae</taxon>
        <taxon>Agaricales</taxon>
        <taxon>Tricholomatineae</taxon>
        <taxon>Lyophyllaceae</taxon>
        <taxon>Tricholomella</taxon>
    </lineage>
</organism>
<dbReference type="EMBL" id="JAACJP010000010">
    <property type="protein sequence ID" value="KAF5381576.1"/>
    <property type="molecule type" value="Genomic_DNA"/>
</dbReference>
<protein>
    <submittedName>
        <fullName evidence="2">Uncharacterized protein</fullName>
    </submittedName>
</protein>
<feature type="compositionally biased region" description="Polar residues" evidence="1">
    <location>
        <begin position="76"/>
        <end position="94"/>
    </location>
</feature>
<accession>A0A8H5M5M1</accession>
<evidence type="ECO:0000313" key="3">
    <source>
        <dbReference type="Proteomes" id="UP000565441"/>
    </source>
</evidence>
<feature type="region of interest" description="Disordered" evidence="1">
    <location>
        <begin position="65"/>
        <end position="94"/>
    </location>
</feature>
<keyword evidence="3" id="KW-1185">Reference proteome</keyword>
<name>A0A8H5M5M1_9AGAR</name>
<evidence type="ECO:0000313" key="2">
    <source>
        <dbReference type="EMBL" id="KAF5381576.1"/>
    </source>
</evidence>
<proteinExistence type="predicted"/>
<gene>
    <name evidence="2" type="ORF">D9615_005381</name>
</gene>
<dbReference type="Proteomes" id="UP000565441">
    <property type="component" value="Unassembled WGS sequence"/>
</dbReference>
<dbReference type="OrthoDB" id="3062721at2759"/>
<dbReference type="AlphaFoldDB" id="A0A8H5M5M1"/>
<reference evidence="2 3" key="1">
    <citation type="journal article" date="2020" name="ISME J.">
        <title>Uncovering the hidden diversity of litter-decomposition mechanisms in mushroom-forming fungi.</title>
        <authorList>
            <person name="Floudas D."/>
            <person name="Bentzer J."/>
            <person name="Ahren D."/>
            <person name="Johansson T."/>
            <person name="Persson P."/>
            <person name="Tunlid A."/>
        </authorList>
    </citation>
    <scope>NUCLEOTIDE SEQUENCE [LARGE SCALE GENOMIC DNA]</scope>
    <source>
        <strain evidence="2 3">CBS 661.87</strain>
    </source>
</reference>